<evidence type="ECO:0008006" key="3">
    <source>
        <dbReference type="Google" id="ProtNLM"/>
    </source>
</evidence>
<organism evidence="1 2">
    <name type="scientific">Gracilibacillus thailandensis</name>
    <dbReference type="NCBI Taxonomy" id="563735"/>
    <lineage>
        <taxon>Bacteria</taxon>
        <taxon>Bacillati</taxon>
        <taxon>Bacillota</taxon>
        <taxon>Bacilli</taxon>
        <taxon>Bacillales</taxon>
        <taxon>Bacillaceae</taxon>
        <taxon>Gracilibacillus</taxon>
    </lineage>
</organism>
<dbReference type="RefSeq" id="WP_194928267.1">
    <property type="nucleotide sequence ID" value="NZ_WJEE01000014.1"/>
</dbReference>
<evidence type="ECO:0000313" key="2">
    <source>
        <dbReference type="Proteomes" id="UP000435187"/>
    </source>
</evidence>
<protein>
    <recommendedName>
        <fullName evidence="3">DUF3221 domain-containing protein</fullName>
    </recommendedName>
</protein>
<dbReference type="AlphaFoldDB" id="A0A6N7R1P4"/>
<proteinExistence type="predicted"/>
<keyword evidence="2" id="KW-1185">Reference proteome</keyword>
<gene>
    <name evidence="1" type="ORF">GH885_08345</name>
</gene>
<reference evidence="1 2" key="1">
    <citation type="submission" date="2019-10" db="EMBL/GenBank/DDBJ databases">
        <title>Gracilibacillus salitolerans sp. nov., a moderate halophile isolated from a saline soil in northwest China.</title>
        <authorList>
            <person name="Gan L."/>
        </authorList>
    </citation>
    <scope>NUCLEOTIDE SEQUENCE [LARGE SCALE GENOMIC DNA]</scope>
    <source>
        <strain evidence="1 2">TP2-8</strain>
    </source>
</reference>
<accession>A0A6N7R1P4</accession>
<sequence>MVIVLVFLIACQSDIEKYDYQDHSNDEFLADQADYFHYFIEEVRSDTISIAPILDVHDRSYAPVELEITDQTEIEGKDVLEIDDKVNIWVTGKNIAERIKVKSSN</sequence>
<name>A0A6N7R1P4_9BACI</name>
<evidence type="ECO:0000313" key="1">
    <source>
        <dbReference type="EMBL" id="MRI66359.1"/>
    </source>
</evidence>
<comment type="caution">
    <text evidence="1">The sequence shown here is derived from an EMBL/GenBank/DDBJ whole genome shotgun (WGS) entry which is preliminary data.</text>
</comment>
<dbReference type="EMBL" id="WJEE01000014">
    <property type="protein sequence ID" value="MRI66359.1"/>
    <property type="molecule type" value="Genomic_DNA"/>
</dbReference>
<dbReference type="Proteomes" id="UP000435187">
    <property type="component" value="Unassembled WGS sequence"/>
</dbReference>